<organism evidence="1 2">
    <name type="scientific">Thermoleptolyngbya sichuanensis A183</name>
    <dbReference type="NCBI Taxonomy" id="2737172"/>
    <lineage>
        <taxon>Bacteria</taxon>
        <taxon>Bacillati</taxon>
        <taxon>Cyanobacteriota</taxon>
        <taxon>Cyanophyceae</taxon>
        <taxon>Oculatellales</taxon>
        <taxon>Oculatellaceae</taxon>
        <taxon>Thermoleptolyngbya</taxon>
        <taxon>Thermoleptolyngbya sichuanensis</taxon>
    </lineage>
</organism>
<dbReference type="Proteomes" id="UP000505210">
    <property type="component" value="Chromosome"/>
</dbReference>
<dbReference type="EMBL" id="CP053661">
    <property type="protein sequence ID" value="QKD83389.1"/>
    <property type="molecule type" value="Genomic_DNA"/>
</dbReference>
<evidence type="ECO:0000313" key="2">
    <source>
        <dbReference type="Proteomes" id="UP000505210"/>
    </source>
</evidence>
<gene>
    <name evidence="1" type="ORF">HPC62_15355</name>
</gene>
<dbReference type="KEGG" id="theu:HPC62_15355"/>
<proteinExistence type="predicted"/>
<dbReference type="InterPro" id="IPR023815">
    <property type="entry name" value="CRISPR-assoc_Csx19"/>
</dbReference>
<dbReference type="NCBIfam" id="TIGR03984">
    <property type="entry name" value="CRISPR-associated protein Csx19"/>
    <property type="match status" value="1"/>
</dbReference>
<name>A0A6M8B7Q2_9CYAN</name>
<reference evidence="1 2" key="1">
    <citation type="submission" date="2020-05" db="EMBL/GenBank/DDBJ databases">
        <title>Complete genome sequence of of a novel Thermoleptolyngbya strain isolated from hot springs of Ganzi, Sichuan China.</title>
        <authorList>
            <person name="Tang J."/>
            <person name="Daroch M."/>
            <person name="Li L."/>
            <person name="Waleron K."/>
            <person name="Waleron M."/>
            <person name="Waleron M."/>
        </authorList>
    </citation>
    <scope>NUCLEOTIDE SEQUENCE [LARGE SCALE GENOMIC DNA]</scope>
    <source>
        <strain evidence="1 2">PKUAC-SCTA183</strain>
    </source>
</reference>
<dbReference type="RefSeq" id="WP_172357066.1">
    <property type="nucleotide sequence ID" value="NZ_CP053661.1"/>
</dbReference>
<dbReference type="AlphaFoldDB" id="A0A6M8B7Q2"/>
<accession>A0A6M8B7Q2</accession>
<sequence length="217" mass="24289">MSEAVATKTKLYRQSKMDISLEDALNQVKDLMSGAIALLYSPQACSFGRFESNGQVTICCNSKQGNSKQDWQEQTLDLSSVFEARVFNERAELRWLSIPGSKGKAVLISETNLEKKFADDTNELNYLKAVEQKYLLWGEPLNKVKQPAPANWSILSAARIGAMPVPISPGSNNQTVVELHSREYLGEIEPYGNVAVQEERLMKLTWISTKKVNTNDK</sequence>
<keyword evidence="2" id="KW-1185">Reference proteome</keyword>
<evidence type="ECO:0000313" key="1">
    <source>
        <dbReference type="EMBL" id="QKD83389.1"/>
    </source>
</evidence>
<protein>
    <submittedName>
        <fullName evidence="1">TIGR03984 family CRISPR-associated protein</fullName>
    </submittedName>
</protein>